<keyword evidence="14" id="KW-1185">Reference proteome</keyword>
<evidence type="ECO:0000256" key="2">
    <source>
        <dbReference type="ARBA" id="ARBA00005619"/>
    </source>
</evidence>
<keyword evidence="10" id="KW-0675">Receptor</keyword>
<keyword evidence="4 12" id="KW-0812">Transmembrane</keyword>
<dbReference type="SUPFAM" id="SSF52540">
    <property type="entry name" value="P-loop containing nucleoside triphosphate hydrolases"/>
    <property type="match status" value="1"/>
</dbReference>
<comment type="subcellular location">
    <subcellularLocation>
        <location evidence="1">Endoplasmic reticulum membrane</location>
        <topology evidence="1">Single-pass membrane protein</topology>
    </subcellularLocation>
</comment>
<keyword evidence="6" id="KW-0256">Endoplasmic reticulum</keyword>
<evidence type="ECO:0000256" key="9">
    <source>
        <dbReference type="ARBA" id="ARBA00023136"/>
    </source>
</evidence>
<dbReference type="AlphaFoldDB" id="A0A5C3LBN0"/>
<evidence type="ECO:0000256" key="5">
    <source>
        <dbReference type="ARBA" id="ARBA00022741"/>
    </source>
</evidence>
<protein>
    <recommendedName>
        <fullName evidence="3">Signal recognition particle receptor subunit beta</fullName>
    </recommendedName>
</protein>
<dbReference type="EMBL" id="ML210147">
    <property type="protein sequence ID" value="TFK30168.1"/>
    <property type="molecule type" value="Genomic_DNA"/>
</dbReference>
<dbReference type="InterPro" id="IPR019009">
    <property type="entry name" value="SRP_receptor_beta_su"/>
</dbReference>
<evidence type="ECO:0000256" key="3">
    <source>
        <dbReference type="ARBA" id="ARBA00020256"/>
    </source>
</evidence>
<name>A0A5C3LBN0_COPMA</name>
<evidence type="ECO:0000256" key="1">
    <source>
        <dbReference type="ARBA" id="ARBA00004389"/>
    </source>
</evidence>
<feature type="compositionally biased region" description="Basic and acidic residues" evidence="11">
    <location>
        <begin position="257"/>
        <end position="269"/>
    </location>
</feature>
<comment type="similarity">
    <text evidence="2">Belongs to the SRP receptor beta subunit family.</text>
</comment>
<dbReference type="GO" id="GO:0005525">
    <property type="term" value="F:GTP binding"/>
    <property type="evidence" value="ECO:0007669"/>
    <property type="project" value="UniProtKB-KW"/>
</dbReference>
<sequence>MADEIPQATPEVLPISTSFAIPAPVVNWVIAFVAALAIFLVVQLFWKQKRSKGDSLLLVGPSDSGKTALFSKLVYGKSTPTNTSLQTNVSYANPTVTKPLRIIDVPGHPRIRGQLTEYLPQAKTVAFVVDSNTISRTGVAAAEHLHQIIHAITSLPPSQTAPSIVILCNKADLLKTSASSGSAESLAVIRVKTVLERELEKRRSAQSGGVNVEGLGEEGERMELGGLECGDGNAPFRFEDWEGGEITFLGTSVRPGSSEEKAELDEKSEGTGGLSGLLEWLEENF</sequence>
<dbReference type="Gene3D" id="3.40.50.300">
    <property type="entry name" value="P-loop containing nucleotide triphosphate hydrolases"/>
    <property type="match status" value="1"/>
</dbReference>
<dbReference type="GO" id="GO:0005789">
    <property type="term" value="C:endoplasmic reticulum membrane"/>
    <property type="evidence" value="ECO:0007669"/>
    <property type="project" value="UniProtKB-SubCell"/>
</dbReference>
<dbReference type="STRING" id="230819.A0A5C3LBN0"/>
<evidence type="ECO:0000256" key="7">
    <source>
        <dbReference type="ARBA" id="ARBA00022989"/>
    </source>
</evidence>
<evidence type="ECO:0000256" key="8">
    <source>
        <dbReference type="ARBA" id="ARBA00023134"/>
    </source>
</evidence>
<evidence type="ECO:0000313" key="14">
    <source>
        <dbReference type="Proteomes" id="UP000307440"/>
    </source>
</evidence>
<feature type="region of interest" description="Disordered" evidence="11">
    <location>
        <begin position="250"/>
        <end position="276"/>
    </location>
</feature>
<dbReference type="InterPro" id="IPR024156">
    <property type="entry name" value="Small_GTPase_ARF"/>
</dbReference>
<reference evidence="13 14" key="1">
    <citation type="journal article" date="2019" name="Nat. Ecol. Evol.">
        <title>Megaphylogeny resolves global patterns of mushroom evolution.</title>
        <authorList>
            <person name="Varga T."/>
            <person name="Krizsan K."/>
            <person name="Foldi C."/>
            <person name="Dima B."/>
            <person name="Sanchez-Garcia M."/>
            <person name="Sanchez-Ramirez S."/>
            <person name="Szollosi G.J."/>
            <person name="Szarkandi J.G."/>
            <person name="Papp V."/>
            <person name="Albert L."/>
            <person name="Andreopoulos W."/>
            <person name="Angelini C."/>
            <person name="Antonin V."/>
            <person name="Barry K.W."/>
            <person name="Bougher N.L."/>
            <person name="Buchanan P."/>
            <person name="Buyck B."/>
            <person name="Bense V."/>
            <person name="Catcheside P."/>
            <person name="Chovatia M."/>
            <person name="Cooper J."/>
            <person name="Damon W."/>
            <person name="Desjardin D."/>
            <person name="Finy P."/>
            <person name="Geml J."/>
            <person name="Haridas S."/>
            <person name="Hughes K."/>
            <person name="Justo A."/>
            <person name="Karasinski D."/>
            <person name="Kautmanova I."/>
            <person name="Kiss B."/>
            <person name="Kocsube S."/>
            <person name="Kotiranta H."/>
            <person name="LaButti K.M."/>
            <person name="Lechner B.E."/>
            <person name="Liimatainen K."/>
            <person name="Lipzen A."/>
            <person name="Lukacs Z."/>
            <person name="Mihaltcheva S."/>
            <person name="Morgado L.N."/>
            <person name="Niskanen T."/>
            <person name="Noordeloos M.E."/>
            <person name="Ohm R.A."/>
            <person name="Ortiz-Santana B."/>
            <person name="Ovrebo C."/>
            <person name="Racz N."/>
            <person name="Riley R."/>
            <person name="Savchenko A."/>
            <person name="Shiryaev A."/>
            <person name="Soop K."/>
            <person name="Spirin V."/>
            <person name="Szebenyi C."/>
            <person name="Tomsovsky M."/>
            <person name="Tulloss R.E."/>
            <person name="Uehling J."/>
            <person name="Grigoriev I.V."/>
            <person name="Vagvolgyi C."/>
            <person name="Papp T."/>
            <person name="Martin F.M."/>
            <person name="Miettinen O."/>
            <person name="Hibbett D.S."/>
            <person name="Nagy L.G."/>
        </authorList>
    </citation>
    <scope>NUCLEOTIDE SEQUENCE [LARGE SCALE GENOMIC DNA]</scope>
    <source>
        <strain evidence="13 14">CBS 121175</strain>
    </source>
</reference>
<keyword evidence="7 12" id="KW-1133">Transmembrane helix</keyword>
<evidence type="ECO:0000256" key="10">
    <source>
        <dbReference type="ARBA" id="ARBA00023170"/>
    </source>
</evidence>
<dbReference type="Pfam" id="PF09439">
    <property type="entry name" value="SRPRB"/>
    <property type="match status" value="1"/>
</dbReference>
<gene>
    <name evidence="13" type="ORF">FA15DRAFT_651682</name>
</gene>
<keyword evidence="9 12" id="KW-0472">Membrane</keyword>
<proteinExistence type="inferred from homology"/>
<evidence type="ECO:0000256" key="4">
    <source>
        <dbReference type="ARBA" id="ARBA00022692"/>
    </source>
</evidence>
<evidence type="ECO:0000256" key="6">
    <source>
        <dbReference type="ARBA" id="ARBA00022824"/>
    </source>
</evidence>
<feature type="transmembrane region" description="Helical" evidence="12">
    <location>
        <begin position="25"/>
        <end position="46"/>
    </location>
</feature>
<keyword evidence="8" id="KW-0342">GTP-binding</keyword>
<keyword evidence="5" id="KW-0547">Nucleotide-binding</keyword>
<organism evidence="13 14">
    <name type="scientific">Coprinopsis marcescibilis</name>
    <name type="common">Agaric fungus</name>
    <name type="synonym">Psathyrella marcescibilis</name>
    <dbReference type="NCBI Taxonomy" id="230819"/>
    <lineage>
        <taxon>Eukaryota</taxon>
        <taxon>Fungi</taxon>
        <taxon>Dikarya</taxon>
        <taxon>Basidiomycota</taxon>
        <taxon>Agaricomycotina</taxon>
        <taxon>Agaricomycetes</taxon>
        <taxon>Agaricomycetidae</taxon>
        <taxon>Agaricales</taxon>
        <taxon>Agaricineae</taxon>
        <taxon>Psathyrellaceae</taxon>
        <taxon>Coprinopsis</taxon>
    </lineage>
</organism>
<dbReference type="InterPro" id="IPR027417">
    <property type="entry name" value="P-loop_NTPase"/>
</dbReference>
<evidence type="ECO:0000256" key="12">
    <source>
        <dbReference type="SAM" id="Phobius"/>
    </source>
</evidence>
<accession>A0A5C3LBN0</accession>
<evidence type="ECO:0000313" key="13">
    <source>
        <dbReference type="EMBL" id="TFK30168.1"/>
    </source>
</evidence>
<dbReference type="PANTHER" id="PTHR11711">
    <property type="entry name" value="ADP RIBOSYLATION FACTOR-RELATED"/>
    <property type="match status" value="1"/>
</dbReference>
<evidence type="ECO:0000256" key="11">
    <source>
        <dbReference type="SAM" id="MobiDB-lite"/>
    </source>
</evidence>
<dbReference type="OrthoDB" id="41266at2759"/>
<dbReference type="Proteomes" id="UP000307440">
    <property type="component" value="Unassembled WGS sequence"/>
</dbReference>